<sequence>MSFNCSTVLAVLLSLGIWEGSSGIAQDTQLKVDTLIVSQSNESVFLKHPFIIDTTFYLFYKSTLVDSFLLDPIEGSLIVTKTFDYPATLIATYQALRDTLPLQVGPLFYSFPNIDSLIGDRQKKKFSTKISDTKLIPNSSVISSGTIYRNVNVSPLGGTNFSGGIRMSLDGKLSDDMTISGVLTDQNLPFQS</sequence>
<gene>
    <name evidence="1" type="ORF">METZ01_LOCUS220976</name>
</gene>
<protein>
    <submittedName>
        <fullName evidence="1">Uncharacterized protein</fullName>
    </submittedName>
</protein>
<accession>A0A382FZS9</accession>
<proteinExistence type="predicted"/>
<dbReference type="AlphaFoldDB" id="A0A382FZS9"/>
<organism evidence="1">
    <name type="scientific">marine metagenome</name>
    <dbReference type="NCBI Taxonomy" id="408172"/>
    <lineage>
        <taxon>unclassified sequences</taxon>
        <taxon>metagenomes</taxon>
        <taxon>ecological metagenomes</taxon>
    </lineage>
</organism>
<reference evidence="1" key="1">
    <citation type="submission" date="2018-05" db="EMBL/GenBank/DDBJ databases">
        <authorList>
            <person name="Lanie J.A."/>
            <person name="Ng W.-L."/>
            <person name="Kazmierczak K.M."/>
            <person name="Andrzejewski T.M."/>
            <person name="Davidsen T.M."/>
            <person name="Wayne K.J."/>
            <person name="Tettelin H."/>
            <person name="Glass J.I."/>
            <person name="Rusch D."/>
            <person name="Podicherti R."/>
            <person name="Tsui H.-C.T."/>
            <person name="Winkler M.E."/>
        </authorList>
    </citation>
    <scope>NUCLEOTIDE SEQUENCE</scope>
</reference>
<feature type="non-terminal residue" evidence="1">
    <location>
        <position position="192"/>
    </location>
</feature>
<evidence type="ECO:0000313" key="1">
    <source>
        <dbReference type="EMBL" id="SVB68122.1"/>
    </source>
</evidence>
<dbReference type="EMBL" id="UINC01052607">
    <property type="protein sequence ID" value="SVB68122.1"/>
    <property type="molecule type" value="Genomic_DNA"/>
</dbReference>
<name>A0A382FZS9_9ZZZZ</name>